<dbReference type="PRINTS" id="PR00385">
    <property type="entry name" value="P450"/>
</dbReference>
<dbReference type="GO" id="GO:0005789">
    <property type="term" value="C:endoplasmic reticulum membrane"/>
    <property type="evidence" value="ECO:0007669"/>
    <property type="project" value="UniProtKB-SubCell"/>
</dbReference>
<dbReference type="Pfam" id="PF00067">
    <property type="entry name" value="p450"/>
    <property type="match status" value="2"/>
</dbReference>
<evidence type="ECO:0000256" key="14">
    <source>
        <dbReference type="ARBA" id="ARBA00047827"/>
    </source>
</evidence>
<keyword evidence="7 15" id="KW-0479">Metal-binding</keyword>
<dbReference type="InterPro" id="IPR002401">
    <property type="entry name" value="Cyt_P450_E_grp-I"/>
</dbReference>
<keyword evidence="13" id="KW-0472">Membrane</keyword>
<feature type="binding site" description="axial binding residue" evidence="15">
    <location>
        <position position="344"/>
    </location>
    <ligand>
        <name>heme</name>
        <dbReference type="ChEBI" id="CHEBI:30413"/>
    </ligand>
    <ligandPart>
        <name>Fe</name>
        <dbReference type="ChEBI" id="CHEBI:18248"/>
    </ligandPart>
</feature>
<dbReference type="PANTHER" id="PTHR24292">
    <property type="entry name" value="CYTOCHROME P450"/>
    <property type="match status" value="1"/>
</dbReference>
<dbReference type="Gene3D" id="1.10.630.10">
    <property type="entry name" value="Cytochrome P450"/>
    <property type="match status" value="2"/>
</dbReference>
<dbReference type="GO" id="GO:0005506">
    <property type="term" value="F:iron ion binding"/>
    <property type="evidence" value="ECO:0007669"/>
    <property type="project" value="InterPro"/>
</dbReference>
<dbReference type="Proteomes" id="UP000648187">
    <property type="component" value="Unassembled WGS sequence"/>
</dbReference>
<keyword evidence="9" id="KW-0492">Microsome</keyword>
<protein>
    <recommendedName>
        <fullName evidence="5">unspecific monooxygenase</fullName>
        <ecNumber evidence="5">1.14.14.1</ecNumber>
    </recommendedName>
</protein>
<dbReference type="GO" id="GO:0020037">
    <property type="term" value="F:heme binding"/>
    <property type="evidence" value="ECO:0007669"/>
    <property type="project" value="InterPro"/>
</dbReference>
<evidence type="ECO:0000256" key="16">
    <source>
        <dbReference type="RuleBase" id="RU000461"/>
    </source>
</evidence>
<sequence length="398" mass="45842">MKSLIAVGLLLAWYLIGKRNENYWKKRGVKFYSKNKVIGPYWDYFITQRALFETSTRNTDMNQAIGIGQILTPGLFVIDPKNVQQVLSGDFQSFNHRGMESIEGEQLSENILMLNGPKWKLMRQNMTPLFTANKLKNMYYIMDKSAQDFVKYLKNNPKTHEGNLFETLMMFCNAAKNGTMRDRTTGYEIEPTTGILSAQAFFFFSAGVEPCANAIFSTLILLSSHPEILEKVHKEIDEHFEKHQNNITYDVISEMKYTDKMLSEAMRIFPPIGHLTRQCVQNTVLPVGNIPVEKGTKMFTPIYAIHHDPELYPDPEVFDPERFSNERKPKDSIYMPFGMGNRTCIGERYAKLQVQAGLVHVLRNFTVKPQKHVKVTFAHDPLNVRPRNCDVQLIPRNV</sequence>
<comment type="caution">
    <text evidence="18">The sequence shown here is derived from an EMBL/GenBank/DDBJ whole genome shotgun (WGS) entry which is preliminary data.</text>
</comment>
<evidence type="ECO:0000256" key="4">
    <source>
        <dbReference type="ARBA" id="ARBA00010617"/>
    </source>
</evidence>
<name>A0A835GFI8_SPOEX</name>
<keyword evidence="10 16" id="KW-0560">Oxidoreductase</keyword>
<feature type="chain" id="PRO_5032873584" description="unspecific monooxygenase" evidence="17">
    <location>
        <begin position="21"/>
        <end position="398"/>
    </location>
</feature>
<evidence type="ECO:0000256" key="15">
    <source>
        <dbReference type="PIRSR" id="PIRSR602401-1"/>
    </source>
</evidence>
<dbReference type="CDD" id="cd11056">
    <property type="entry name" value="CYP6-like"/>
    <property type="match status" value="1"/>
</dbReference>
<dbReference type="PRINTS" id="PR00463">
    <property type="entry name" value="EP450I"/>
</dbReference>
<gene>
    <name evidence="18" type="ORF">HW555_008107</name>
</gene>
<evidence type="ECO:0000256" key="8">
    <source>
        <dbReference type="ARBA" id="ARBA00022824"/>
    </source>
</evidence>
<dbReference type="SUPFAM" id="SSF48264">
    <property type="entry name" value="Cytochrome P450"/>
    <property type="match status" value="1"/>
</dbReference>
<dbReference type="AlphaFoldDB" id="A0A835GFI8"/>
<keyword evidence="6 15" id="KW-0349">Heme</keyword>
<dbReference type="EC" id="1.14.14.1" evidence="5"/>
<proteinExistence type="inferred from homology"/>
<dbReference type="InterPro" id="IPR036396">
    <property type="entry name" value="Cyt_P450_sf"/>
</dbReference>
<evidence type="ECO:0000256" key="1">
    <source>
        <dbReference type="ARBA" id="ARBA00001971"/>
    </source>
</evidence>
<dbReference type="EMBL" id="JACKWZ010000151">
    <property type="protein sequence ID" value="KAF9413772.1"/>
    <property type="molecule type" value="Genomic_DNA"/>
</dbReference>
<organism evidence="18 19">
    <name type="scientific">Spodoptera exigua</name>
    <name type="common">Beet armyworm</name>
    <name type="synonym">Noctua fulgens</name>
    <dbReference type="NCBI Taxonomy" id="7107"/>
    <lineage>
        <taxon>Eukaryota</taxon>
        <taxon>Metazoa</taxon>
        <taxon>Ecdysozoa</taxon>
        <taxon>Arthropoda</taxon>
        <taxon>Hexapoda</taxon>
        <taxon>Insecta</taxon>
        <taxon>Pterygota</taxon>
        <taxon>Neoptera</taxon>
        <taxon>Endopterygota</taxon>
        <taxon>Lepidoptera</taxon>
        <taxon>Glossata</taxon>
        <taxon>Ditrysia</taxon>
        <taxon>Noctuoidea</taxon>
        <taxon>Noctuidae</taxon>
        <taxon>Amphipyrinae</taxon>
        <taxon>Spodoptera</taxon>
    </lineage>
</organism>
<evidence type="ECO:0000256" key="2">
    <source>
        <dbReference type="ARBA" id="ARBA00004174"/>
    </source>
</evidence>
<comment type="catalytic activity">
    <reaction evidence="14">
        <text>an organic molecule + reduced [NADPH--hemoprotein reductase] + O2 = an alcohol + oxidized [NADPH--hemoprotein reductase] + H2O + H(+)</text>
        <dbReference type="Rhea" id="RHEA:17149"/>
        <dbReference type="Rhea" id="RHEA-COMP:11964"/>
        <dbReference type="Rhea" id="RHEA-COMP:11965"/>
        <dbReference type="ChEBI" id="CHEBI:15377"/>
        <dbReference type="ChEBI" id="CHEBI:15378"/>
        <dbReference type="ChEBI" id="CHEBI:15379"/>
        <dbReference type="ChEBI" id="CHEBI:30879"/>
        <dbReference type="ChEBI" id="CHEBI:57618"/>
        <dbReference type="ChEBI" id="CHEBI:58210"/>
        <dbReference type="ChEBI" id="CHEBI:142491"/>
        <dbReference type="EC" id="1.14.14.1"/>
    </reaction>
</comment>
<evidence type="ECO:0000256" key="10">
    <source>
        <dbReference type="ARBA" id="ARBA00023002"/>
    </source>
</evidence>
<evidence type="ECO:0000256" key="13">
    <source>
        <dbReference type="ARBA" id="ARBA00023136"/>
    </source>
</evidence>
<keyword evidence="17" id="KW-0732">Signal</keyword>
<comment type="cofactor">
    <cofactor evidence="1 15">
        <name>heme</name>
        <dbReference type="ChEBI" id="CHEBI:30413"/>
    </cofactor>
</comment>
<dbReference type="PANTHER" id="PTHR24292:SF54">
    <property type="entry name" value="CYP9F3-RELATED"/>
    <property type="match status" value="1"/>
</dbReference>
<dbReference type="InterPro" id="IPR050476">
    <property type="entry name" value="Insect_CytP450_Detox"/>
</dbReference>
<keyword evidence="11 15" id="KW-0408">Iron</keyword>
<dbReference type="InterPro" id="IPR017972">
    <property type="entry name" value="Cyt_P450_CS"/>
</dbReference>
<dbReference type="PROSITE" id="PS00086">
    <property type="entry name" value="CYTOCHROME_P450"/>
    <property type="match status" value="1"/>
</dbReference>
<evidence type="ECO:0000313" key="19">
    <source>
        <dbReference type="Proteomes" id="UP000648187"/>
    </source>
</evidence>
<keyword evidence="8" id="KW-0256">Endoplasmic reticulum</keyword>
<keyword evidence="12 16" id="KW-0503">Monooxygenase</keyword>
<dbReference type="GO" id="GO:0016712">
    <property type="term" value="F:oxidoreductase activity, acting on paired donors, with incorporation or reduction of molecular oxygen, reduced flavin or flavoprotein as one donor, and incorporation of one atom of oxygen"/>
    <property type="evidence" value="ECO:0007669"/>
    <property type="project" value="UniProtKB-EC"/>
</dbReference>
<dbReference type="InterPro" id="IPR001128">
    <property type="entry name" value="Cyt_P450"/>
</dbReference>
<evidence type="ECO:0000256" key="12">
    <source>
        <dbReference type="ARBA" id="ARBA00023033"/>
    </source>
</evidence>
<reference evidence="18" key="1">
    <citation type="submission" date="2020-08" db="EMBL/GenBank/DDBJ databases">
        <title>Spodoptera exigua strain:BAW_Kor-Di-RS1 Genome sequencing and assembly.</title>
        <authorList>
            <person name="Kim J."/>
            <person name="Nam H.Y."/>
            <person name="Kwon M."/>
            <person name="Choi J.H."/>
            <person name="Cho S.R."/>
            <person name="Kim G.-H."/>
        </authorList>
    </citation>
    <scope>NUCLEOTIDE SEQUENCE</scope>
    <source>
        <strain evidence="18">BAW_Kor-Di-RS1</strain>
        <tissue evidence="18">Whole-body</tissue>
    </source>
</reference>
<evidence type="ECO:0000256" key="7">
    <source>
        <dbReference type="ARBA" id="ARBA00022723"/>
    </source>
</evidence>
<comment type="subcellular location">
    <subcellularLocation>
        <location evidence="3">Endoplasmic reticulum membrane</location>
        <topology evidence="3">Peripheral membrane protein</topology>
    </subcellularLocation>
    <subcellularLocation>
        <location evidence="2">Microsome membrane</location>
        <topology evidence="2">Peripheral membrane protein</topology>
    </subcellularLocation>
</comment>
<evidence type="ECO:0000256" key="11">
    <source>
        <dbReference type="ARBA" id="ARBA00023004"/>
    </source>
</evidence>
<evidence type="ECO:0000256" key="9">
    <source>
        <dbReference type="ARBA" id="ARBA00022848"/>
    </source>
</evidence>
<comment type="similarity">
    <text evidence="4 16">Belongs to the cytochrome P450 family.</text>
</comment>
<accession>A0A835GFI8</accession>
<evidence type="ECO:0000256" key="6">
    <source>
        <dbReference type="ARBA" id="ARBA00022617"/>
    </source>
</evidence>
<evidence type="ECO:0000256" key="17">
    <source>
        <dbReference type="SAM" id="SignalP"/>
    </source>
</evidence>
<evidence type="ECO:0000256" key="3">
    <source>
        <dbReference type="ARBA" id="ARBA00004406"/>
    </source>
</evidence>
<feature type="signal peptide" evidence="17">
    <location>
        <begin position="1"/>
        <end position="20"/>
    </location>
</feature>
<evidence type="ECO:0000313" key="18">
    <source>
        <dbReference type="EMBL" id="KAF9413772.1"/>
    </source>
</evidence>
<keyword evidence="19" id="KW-1185">Reference proteome</keyword>
<evidence type="ECO:0000256" key="5">
    <source>
        <dbReference type="ARBA" id="ARBA00012109"/>
    </source>
</evidence>